<dbReference type="Gene3D" id="3.40.50.720">
    <property type="entry name" value="NAD(P)-binding Rossmann-like Domain"/>
    <property type="match status" value="1"/>
</dbReference>
<dbReference type="PANTHER" id="PTHR43162">
    <property type="match status" value="1"/>
</dbReference>
<name>A0A101RSX0_9ACTN</name>
<evidence type="ECO:0000259" key="1">
    <source>
        <dbReference type="Pfam" id="PF13460"/>
    </source>
</evidence>
<dbReference type="PANTHER" id="PTHR43162:SF1">
    <property type="entry name" value="PRESTALK A DIFFERENTIATION PROTEIN A"/>
    <property type="match status" value="1"/>
</dbReference>
<dbReference type="EMBL" id="LMWV01000028">
    <property type="protein sequence ID" value="KUN61157.1"/>
    <property type="molecule type" value="Genomic_DNA"/>
</dbReference>
<dbReference type="Proteomes" id="UP000054375">
    <property type="component" value="Unassembled WGS sequence"/>
</dbReference>
<organism evidence="2 3">
    <name type="scientific">Streptomyces griseorubiginosus</name>
    <dbReference type="NCBI Taxonomy" id="67304"/>
    <lineage>
        <taxon>Bacteria</taxon>
        <taxon>Bacillati</taxon>
        <taxon>Actinomycetota</taxon>
        <taxon>Actinomycetes</taxon>
        <taxon>Kitasatosporales</taxon>
        <taxon>Streptomycetaceae</taxon>
        <taxon>Streptomyces</taxon>
    </lineage>
</organism>
<dbReference type="AlphaFoldDB" id="A0A101RSX0"/>
<proteinExistence type="predicted"/>
<feature type="domain" description="NAD(P)-binding" evidence="1">
    <location>
        <begin position="8"/>
        <end position="192"/>
    </location>
</feature>
<dbReference type="Pfam" id="PF13460">
    <property type="entry name" value="NAD_binding_10"/>
    <property type="match status" value="1"/>
</dbReference>
<dbReference type="InterPro" id="IPR016040">
    <property type="entry name" value="NAD(P)-bd_dom"/>
</dbReference>
<gene>
    <name evidence="2" type="ORF">AQJ54_34065</name>
</gene>
<evidence type="ECO:0000313" key="3">
    <source>
        <dbReference type="Proteomes" id="UP000054375"/>
    </source>
</evidence>
<accession>A0A101RSX0</accession>
<dbReference type="RefSeq" id="WP_062243984.1">
    <property type="nucleotide sequence ID" value="NZ_JBIBHB010000013.1"/>
</dbReference>
<dbReference type="InterPro" id="IPR036291">
    <property type="entry name" value="NAD(P)-bd_dom_sf"/>
</dbReference>
<evidence type="ECO:0000313" key="2">
    <source>
        <dbReference type="EMBL" id="KUN61157.1"/>
    </source>
</evidence>
<keyword evidence="3" id="KW-1185">Reference proteome</keyword>
<sequence length="291" mass="31357">MIVITTPTGDIGRQILDRVLGSGEAVRVIARDSSRLPEHVRTQAEVVEGSHADASTIAKALQDADQLFWLVPPADFQDAEPTRSYYLDFTRAAARQAASRGVRMVHVTSLGYGYAGEAGLLSAALGMDELIESTGVEYRALALPFFMENILRQAQPIAQQGVFSMANTADRPLLTVATQDVAAAAAALLLDPTWQGQARIPLVGPDDLSPDAMAEIISETLGRPVRYEQVSLADFQVRLVQHGASPSLARGWSDMVNAQNNGIYDAEPHAAVCATSFRQWCQDVLKPAVQS</sequence>
<dbReference type="Gene3D" id="3.90.25.10">
    <property type="entry name" value="UDP-galactose 4-epimerase, domain 1"/>
    <property type="match status" value="1"/>
</dbReference>
<dbReference type="SUPFAM" id="SSF51735">
    <property type="entry name" value="NAD(P)-binding Rossmann-fold domains"/>
    <property type="match status" value="1"/>
</dbReference>
<comment type="caution">
    <text evidence="2">The sequence shown here is derived from an EMBL/GenBank/DDBJ whole genome shotgun (WGS) entry which is preliminary data.</text>
</comment>
<dbReference type="InterPro" id="IPR051604">
    <property type="entry name" value="Ergot_Alk_Oxidoreductase"/>
</dbReference>
<reference evidence="2 3" key="1">
    <citation type="submission" date="2015-10" db="EMBL/GenBank/DDBJ databases">
        <title>Draft genome sequence of Streptomyces griseorubiginosus DSM 40469, type strain for the species Streptomyces griseorubiginosus.</title>
        <authorList>
            <person name="Ruckert C."/>
            <person name="Winkler A."/>
            <person name="Kalinowski J."/>
            <person name="Kampfer P."/>
            <person name="Glaeser S."/>
        </authorList>
    </citation>
    <scope>NUCLEOTIDE SEQUENCE [LARGE SCALE GENOMIC DNA]</scope>
    <source>
        <strain evidence="2 3">DSM 40469</strain>
    </source>
</reference>
<protein>
    <submittedName>
        <fullName evidence="2">NmrA family transcriptional regulator</fullName>
    </submittedName>
</protein>